<organism evidence="5 6">
    <name type="scientific">Bradyrhizobium aeschynomenes</name>
    <dbReference type="NCBI Taxonomy" id="2734909"/>
    <lineage>
        <taxon>Bacteria</taxon>
        <taxon>Pseudomonadati</taxon>
        <taxon>Pseudomonadota</taxon>
        <taxon>Alphaproteobacteria</taxon>
        <taxon>Hyphomicrobiales</taxon>
        <taxon>Nitrobacteraceae</taxon>
        <taxon>Bradyrhizobium</taxon>
    </lineage>
</organism>
<dbReference type="SUPFAM" id="SSF55120">
    <property type="entry name" value="Pseudouridine synthase"/>
    <property type="match status" value="1"/>
</dbReference>
<dbReference type="RefSeq" id="WP_172112933.1">
    <property type="nucleotide sequence ID" value="NZ_JABFDN010000008.1"/>
</dbReference>
<evidence type="ECO:0000313" key="5">
    <source>
        <dbReference type="EMBL" id="NPU67854.1"/>
    </source>
</evidence>
<keyword evidence="2" id="KW-0413">Isomerase</keyword>
<dbReference type="PANTHER" id="PTHR21600">
    <property type="entry name" value="MITOCHONDRIAL RNA PSEUDOURIDINE SYNTHASE"/>
    <property type="match status" value="1"/>
</dbReference>
<comment type="similarity">
    <text evidence="1">Belongs to the pseudouridine synthase RluA family.</text>
</comment>
<sequence>MDINQPTDEEMLARVLHRDGLMLVIDKPAGIPVHKGPKGGPNLEASFDALRFGLPRPPVLAHRLDKETSGCLVLGRHRKATASLGLLFKHGKISKTYWAVVEGGPEADEGVIELPLGKLNAERGWWQKPDPNGQPAVTKWRVLGRSYALASHATHSSPACGPDSPPPCGEGSGVGVPTGSLARSHPPPQPSPTRGEGADRAAGESGASSVNLTKLTWLAMEPVTGRTHQLRVHSASQGWPIVGDNIYGNGPRFGEPRLHLHAREISIPLSKNKPPVQVVAPAPAHMHERLRLCGWNGE</sequence>
<comment type="caution">
    <text evidence="5">The sequence shown here is derived from an EMBL/GenBank/DDBJ whole genome shotgun (WGS) entry which is preliminary data.</text>
</comment>
<dbReference type="Gene3D" id="3.30.2350.10">
    <property type="entry name" value="Pseudouridine synthase"/>
    <property type="match status" value="1"/>
</dbReference>
<evidence type="ECO:0000256" key="2">
    <source>
        <dbReference type="ARBA" id="ARBA00023235"/>
    </source>
</evidence>
<dbReference type="Pfam" id="PF00849">
    <property type="entry name" value="PseudoU_synth_2"/>
    <property type="match status" value="1"/>
</dbReference>
<evidence type="ECO:0000256" key="3">
    <source>
        <dbReference type="SAM" id="MobiDB-lite"/>
    </source>
</evidence>
<evidence type="ECO:0000259" key="4">
    <source>
        <dbReference type="Pfam" id="PF00849"/>
    </source>
</evidence>
<dbReference type="EMBL" id="JABFDN010000008">
    <property type="protein sequence ID" value="NPU67854.1"/>
    <property type="molecule type" value="Genomic_DNA"/>
</dbReference>
<dbReference type="PANTHER" id="PTHR21600:SF44">
    <property type="entry name" value="RIBOSOMAL LARGE SUBUNIT PSEUDOURIDINE SYNTHASE D"/>
    <property type="match status" value="1"/>
</dbReference>
<feature type="region of interest" description="Disordered" evidence="3">
    <location>
        <begin position="153"/>
        <end position="208"/>
    </location>
</feature>
<feature type="domain" description="Pseudouridine synthase RsuA/RluA-like" evidence="4">
    <location>
        <begin position="23"/>
        <end position="235"/>
    </location>
</feature>
<evidence type="ECO:0000313" key="6">
    <source>
        <dbReference type="Proteomes" id="UP000886476"/>
    </source>
</evidence>
<dbReference type="InterPro" id="IPR020103">
    <property type="entry name" value="PsdUridine_synth_cat_dom_sf"/>
</dbReference>
<name>A0ABX2CKH3_9BRAD</name>
<dbReference type="Proteomes" id="UP000886476">
    <property type="component" value="Unassembled WGS sequence"/>
</dbReference>
<keyword evidence="6" id="KW-1185">Reference proteome</keyword>
<gene>
    <name evidence="5" type="ORF">HL667_22820</name>
</gene>
<dbReference type="InterPro" id="IPR006145">
    <property type="entry name" value="PsdUridine_synth_RsuA/RluA"/>
</dbReference>
<proteinExistence type="inferred from homology"/>
<accession>A0ABX2CKH3</accession>
<dbReference type="PROSITE" id="PS01129">
    <property type="entry name" value="PSI_RLU"/>
    <property type="match status" value="1"/>
</dbReference>
<protein>
    <submittedName>
        <fullName evidence="5">RNA pseudouridine synthase</fullName>
    </submittedName>
</protein>
<evidence type="ECO:0000256" key="1">
    <source>
        <dbReference type="ARBA" id="ARBA00010876"/>
    </source>
</evidence>
<dbReference type="InterPro" id="IPR006224">
    <property type="entry name" value="PsdUridine_synth_RluA-like_CS"/>
</dbReference>
<dbReference type="InterPro" id="IPR050188">
    <property type="entry name" value="RluA_PseudoU_synthase"/>
</dbReference>
<dbReference type="CDD" id="cd02869">
    <property type="entry name" value="PseudoU_synth_RluA_like"/>
    <property type="match status" value="1"/>
</dbReference>
<reference evidence="5" key="1">
    <citation type="submission" date="2020-05" db="EMBL/GenBank/DDBJ databases">
        <title>Nod-independent and nitrogen-fixing Bradyrhizobium aeschynomene sp. nov. isolated from nodules of Aeschynomene indica.</title>
        <authorList>
            <person name="Zhang Z."/>
        </authorList>
    </citation>
    <scope>NUCLEOTIDE SEQUENCE</scope>
    <source>
        <strain evidence="5">83012</strain>
    </source>
</reference>